<dbReference type="Gene3D" id="3.40.1190.20">
    <property type="match status" value="1"/>
</dbReference>
<evidence type="ECO:0000256" key="1">
    <source>
        <dbReference type="ARBA" id="ARBA00022679"/>
    </source>
</evidence>
<feature type="domain" description="Carbohydrate kinase PfkB" evidence="3">
    <location>
        <begin position="6"/>
        <end position="293"/>
    </location>
</feature>
<keyword evidence="1" id="KW-0808">Transferase</keyword>
<protein>
    <submittedName>
        <fullName evidence="4">Carbohydrate kinase family protein</fullName>
    </submittedName>
</protein>
<comment type="caution">
    <text evidence="4">The sequence shown here is derived from an EMBL/GenBank/DDBJ whole genome shotgun (WGS) entry which is preliminary data.</text>
</comment>
<evidence type="ECO:0000256" key="2">
    <source>
        <dbReference type="ARBA" id="ARBA00022777"/>
    </source>
</evidence>
<gene>
    <name evidence="4" type="ORF">FEM33_17035</name>
</gene>
<name>A0A5M8QQE1_9BACT</name>
<keyword evidence="2 4" id="KW-0418">Kinase</keyword>
<accession>A0A5M8QQE1</accession>
<dbReference type="SUPFAM" id="SSF53613">
    <property type="entry name" value="Ribokinase-like"/>
    <property type="match status" value="1"/>
</dbReference>
<dbReference type="CDD" id="cd01166">
    <property type="entry name" value="KdgK"/>
    <property type="match status" value="1"/>
</dbReference>
<dbReference type="InterPro" id="IPR029056">
    <property type="entry name" value="Ribokinase-like"/>
</dbReference>
<evidence type="ECO:0000259" key="3">
    <source>
        <dbReference type="Pfam" id="PF00294"/>
    </source>
</evidence>
<sequence>MANPRLLVVGELNVDLLLNQIQTFPQLGKEIIADEMDLCLGSSSAIMAANSAAMGADTTFCGVVGQDYFGDFILRELERKSVSCRHIKRLQDQKTGCTLILNYGQDRANVTYPGAMNALTISDVPFDEPVGYQHLHVSSLFLQKGIQNDIEQLFIKARSAGMTTSLDMQWDPAEQWAFDYARCLPYVDVFMPNESELMALTRTDSISDAIEKIRPYLNTLALKMGKKGSIGISSTQQITMPAFEVTHFVDAIGAGDSFNAGFIQKYMAGAALEDCLREGNLMGALNTTAAGGTGAFCNLDKINENIKDYWGIELSLS</sequence>
<dbReference type="PANTHER" id="PTHR10584:SF166">
    <property type="entry name" value="RIBOKINASE"/>
    <property type="match status" value="1"/>
</dbReference>
<dbReference type="GO" id="GO:0016301">
    <property type="term" value="F:kinase activity"/>
    <property type="evidence" value="ECO:0007669"/>
    <property type="project" value="UniProtKB-KW"/>
</dbReference>
<reference evidence="4 5" key="1">
    <citation type="submission" date="2019-05" db="EMBL/GenBank/DDBJ databases">
        <authorList>
            <person name="Qu J.-H."/>
        </authorList>
    </citation>
    <scope>NUCLEOTIDE SEQUENCE [LARGE SCALE GENOMIC DNA]</scope>
    <source>
        <strain evidence="4 5">NS28</strain>
    </source>
</reference>
<dbReference type="InterPro" id="IPR011611">
    <property type="entry name" value="PfkB_dom"/>
</dbReference>
<dbReference type="Proteomes" id="UP000323994">
    <property type="component" value="Unassembled WGS sequence"/>
</dbReference>
<dbReference type="PANTHER" id="PTHR10584">
    <property type="entry name" value="SUGAR KINASE"/>
    <property type="match status" value="1"/>
</dbReference>
<evidence type="ECO:0000313" key="4">
    <source>
        <dbReference type="EMBL" id="KAA6438395.1"/>
    </source>
</evidence>
<evidence type="ECO:0000313" key="5">
    <source>
        <dbReference type="Proteomes" id="UP000323994"/>
    </source>
</evidence>
<keyword evidence="5" id="KW-1185">Reference proteome</keyword>
<dbReference type="RefSeq" id="WP_139013198.1">
    <property type="nucleotide sequence ID" value="NZ_VBSN01000049.1"/>
</dbReference>
<proteinExistence type="predicted"/>
<dbReference type="OrthoDB" id="9813569at2"/>
<organism evidence="4 5">
    <name type="scientific">Dyadobacter flavalbus</name>
    <dbReference type="NCBI Taxonomy" id="2579942"/>
    <lineage>
        <taxon>Bacteria</taxon>
        <taxon>Pseudomonadati</taxon>
        <taxon>Bacteroidota</taxon>
        <taxon>Cytophagia</taxon>
        <taxon>Cytophagales</taxon>
        <taxon>Spirosomataceae</taxon>
        <taxon>Dyadobacter</taxon>
    </lineage>
</organism>
<dbReference type="Pfam" id="PF00294">
    <property type="entry name" value="PfkB"/>
    <property type="match status" value="1"/>
</dbReference>
<dbReference type="EMBL" id="VBSN01000049">
    <property type="protein sequence ID" value="KAA6438395.1"/>
    <property type="molecule type" value="Genomic_DNA"/>
</dbReference>
<dbReference type="AlphaFoldDB" id="A0A5M8QQE1"/>